<evidence type="ECO:0000313" key="2">
    <source>
        <dbReference type="Proteomes" id="UP000660047"/>
    </source>
</evidence>
<evidence type="ECO:0000313" key="1">
    <source>
        <dbReference type="EMBL" id="GFO95800.1"/>
    </source>
</evidence>
<proteinExistence type="predicted"/>
<dbReference type="EMBL" id="BLYL01000039">
    <property type="protein sequence ID" value="GFO95800.1"/>
    <property type="molecule type" value="Genomic_DNA"/>
</dbReference>
<comment type="caution">
    <text evidence="1">The sequence shown here is derived from an EMBL/GenBank/DDBJ whole genome shotgun (WGS) entry which is preliminary data.</text>
</comment>
<dbReference type="AlphaFoldDB" id="A0AAI9K6G0"/>
<protein>
    <submittedName>
        <fullName evidence="1">Uncharacterized protein</fullName>
    </submittedName>
</protein>
<accession>A0AAI9K6G0</accession>
<sequence length="81" mass="9007">MVSDFIKGYNLMKIFVGIDIAKLNHFAATISSDDEILIEPFKFTNDADSFHAYDSSGKSAQSGLARTLYQRAGQRIKSSRT</sequence>
<organism evidence="1 2">
    <name type="scientific">Coprococcus eutactus</name>
    <dbReference type="NCBI Taxonomy" id="33043"/>
    <lineage>
        <taxon>Bacteria</taxon>
        <taxon>Bacillati</taxon>
        <taxon>Bacillota</taxon>
        <taxon>Clostridia</taxon>
        <taxon>Lachnospirales</taxon>
        <taxon>Lachnospiraceae</taxon>
        <taxon>Coprococcus</taxon>
    </lineage>
</organism>
<gene>
    <name evidence="1" type="ORF">COEU31_28460</name>
</gene>
<name>A0AAI9K6G0_9FIRM</name>
<reference evidence="1" key="1">
    <citation type="submission" date="2020-06" db="EMBL/GenBank/DDBJ databases">
        <title>Characterization of fructooligosaccharide metabolism and fructooligosaccharide-degrading enzymes in human commensal butyrate producers.</title>
        <authorList>
            <person name="Tanno H."/>
            <person name="Fujii T."/>
            <person name="Hirano K."/>
            <person name="Maeno S."/>
            <person name="Tonozuka T."/>
            <person name="Sakamoto M."/>
            <person name="Ohkuma M."/>
            <person name="Tochio T."/>
            <person name="Endo A."/>
        </authorList>
    </citation>
    <scope>NUCLEOTIDE SEQUENCE</scope>
    <source>
        <strain evidence="1">JCM 31265</strain>
    </source>
</reference>
<dbReference type="Proteomes" id="UP000660047">
    <property type="component" value="Unassembled WGS sequence"/>
</dbReference>